<dbReference type="OrthoDB" id="1118003at2"/>
<dbReference type="EMBL" id="LVXG01000024">
    <property type="protein sequence ID" value="OQP46238.1"/>
    <property type="molecule type" value="Genomic_DNA"/>
</dbReference>
<dbReference type="RefSeq" id="WP_081201879.1">
    <property type="nucleotide sequence ID" value="NZ_FOCZ01000020.1"/>
</dbReference>
<keyword evidence="1" id="KW-0732">Signal</keyword>
<dbReference type="AlphaFoldDB" id="A0A1V9EJA4"/>
<evidence type="ECO:0000313" key="3">
    <source>
        <dbReference type="Proteomes" id="UP000192610"/>
    </source>
</evidence>
<keyword evidence="3" id="KW-1185">Reference proteome</keyword>
<comment type="caution">
    <text evidence="2">The sequence shown here is derived from an EMBL/GenBank/DDBJ whole genome shotgun (WGS) entry which is preliminary data.</text>
</comment>
<dbReference type="Proteomes" id="UP000192610">
    <property type="component" value="Unassembled WGS sequence"/>
</dbReference>
<reference evidence="3" key="1">
    <citation type="submission" date="2016-04" db="EMBL/GenBank/DDBJ databases">
        <authorList>
            <person name="Chen L."/>
            <person name="Zhuang W."/>
            <person name="Wang G."/>
        </authorList>
    </citation>
    <scope>NUCLEOTIDE SEQUENCE [LARGE SCALE GENOMIC DNA]</scope>
    <source>
        <strain evidence="3">17621</strain>
    </source>
</reference>
<dbReference type="STRING" id="354355.SAMN05660816_06403"/>
<feature type="chain" id="PRO_5010712411" description="Outer membrane protein beta-barrel domain-containing protein" evidence="1">
    <location>
        <begin position="21"/>
        <end position="189"/>
    </location>
</feature>
<accession>A0A1V9EJA4</accession>
<evidence type="ECO:0000256" key="1">
    <source>
        <dbReference type="SAM" id="SignalP"/>
    </source>
</evidence>
<proteinExistence type="predicted"/>
<evidence type="ECO:0000313" key="2">
    <source>
        <dbReference type="EMBL" id="OQP46238.1"/>
    </source>
</evidence>
<feature type="signal peptide" evidence="1">
    <location>
        <begin position="1"/>
        <end position="20"/>
    </location>
</feature>
<protein>
    <recommendedName>
        <fullName evidence="4">Outer membrane protein beta-barrel domain-containing protein</fullName>
    </recommendedName>
</protein>
<organism evidence="2 3">
    <name type="scientific">Niastella yeongjuensis</name>
    <dbReference type="NCBI Taxonomy" id="354355"/>
    <lineage>
        <taxon>Bacteria</taxon>
        <taxon>Pseudomonadati</taxon>
        <taxon>Bacteroidota</taxon>
        <taxon>Chitinophagia</taxon>
        <taxon>Chitinophagales</taxon>
        <taxon>Chitinophagaceae</taxon>
        <taxon>Niastella</taxon>
    </lineage>
</organism>
<name>A0A1V9EJA4_9BACT</name>
<evidence type="ECO:0008006" key="4">
    <source>
        <dbReference type="Google" id="ProtNLM"/>
    </source>
</evidence>
<gene>
    <name evidence="2" type="ORF">A4H97_31235</name>
</gene>
<sequence length="189" mass="20368">MKKIALVLFIAIISATTTHAQFFEKGTNVVSAGIGLGGNFGSYTYGSQTPGLSLQYERGVWDIGGPGVISLGGYLGTKSYKYSEDYGPYHATHKWNYTIIGLRSAYHYNGINNKKFDVYGGLMLSYNILSYKYSDNAGNNGFHAAGSYNSGLGLSAFVGGRYLFTEHIGAFAELGYGVSILNLGLAIKF</sequence>